<accession>A0A4Z1SSE7</accession>
<dbReference type="GO" id="GO:0005965">
    <property type="term" value="C:protein farnesyltransferase complex"/>
    <property type="evidence" value="ECO:0007669"/>
    <property type="project" value="TreeGrafter"/>
</dbReference>
<dbReference type="AlphaFoldDB" id="A0A4Z1SSE7"/>
<dbReference type="PANTHER" id="PTHR11774:SF6">
    <property type="entry name" value="PROTEIN FARNESYLTRANSFERASE SUBUNIT BETA"/>
    <property type="match status" value="1"/>
</dbReference>
<evidence type="ECO:0000313" key="10">
    <source>
        <dbReference type="Proteomes" id="UP000315496"/>
    </source>
</evidence>
<dbReference type="SUPFAM" id="SSF48239">
    <property type="entry name" value="Terpenoid cyclases/Protein prenyltransferases"/>
    <property type="match status" value="1"/>
</dbReference>
<keyword evidence="3" id="KW-0637">Prenyltransferase</keyword>
<dbReference type="InterPro" id="IPR001330">
    <property type="entry name" value="Prenyltrans"/>
</dbReference>
<evidence type="ECO:0000256" key="2">
    <source>
        <dbReference type="ARBA" id="ARBA00010497"/>
    </source>
</evidence>
<keyword evidence="4 9" id="KW-0808">Transferase</keyword>
<evidence type="ECO:0000256" key="3">
    <source>
        <dbReference type="ARBA" id="ARBA00022602"/>
    </source>
</evidence>
<comment type="caution">
    <text evidence="9">The sequence shown here is derived from an EMBL/GenBank/DDBJ whole genome shotgun (WGS) entry which is preliminary data.</text>
</comment>
<evidence type="ECO:0000256" key="1">
    <source>
        <dbReference type="ARBA" id="ARBA00001947"/>
    </source>
</evidence>
<sequence>MPTTLLKDTVITPSDVEQAEVHETCEVARLANATCEDLPFEGILTYLIEQAASPFPPVLDSSLAMQFYWFVTCLALMKPSDVSLNEHLAPYRTLFENRLQTWLCPSGGVSLRPGSIPHVMSTFGVVMVCALLHIYEPLDREAFRAFFRAIKHEGGGFTAVPGSLEMDMRTCYTAVASAYCLALLGDELFGLDLMQFILSAQHSDGGFAARPDGNESHAAYTYCALAAIYLLEGCSSERLRARLGPRKVEELLAYLARRQTPEGGFAGRPEKLVDGCYTFWIMGSLELLAEPSALINLQSLSQYILTCARAPNGLGLRDKPTADPDIYHTFYVSSGYLILTHRSGSSKVVDAAFNLPHGLAEEMHAHFASLPTKPEFTSLGA</sequence>
<feature type="domain" description="Prenyltransferase alpha-alpha toroid" evidence="8">
    <location>
        <begin position="58"/>
        <end position="354"/>
    </location>
</feature>
<comment type="similarity">
    <text evidence="2">Belongs to the protein prenyltransferase subunit beta family.</text>
</comment>
<comment type="cofactor">
    <cofactor evidence="1">
        <name>Zn(2+)</name>
        <dbReference type="ChEBI" id="CHEBI:29105"/>
    </cofactor>
</comment>
<proteinExistence type="inferred from homology"/>
<dbReference type="InterPro" id="IPR045089">
    <property type="entry name" value="PGGT1B-like"/>
</dbReference>
<dbReference type="GO" id="GO:0004660">
    <property type="term" value="F:protein farnesyltransferase activity"/>
    <property type="evidence" value="ECO:0007669"/>
    <property type="project" value="TreeGrafter"/>
</dbReference>
<keyword evidence="7" id="KW-0862">Zinc</keyword>
<keyword evidence="10" id="KW-1185">Reference proteome</keyword>
<reference evidence="9 10" key="1">
    <citation type="submission" date="2019-05" db="EMBL/GenBank/DDBJ databases">
        <title>The compact genome of Giardia muris reveals important steps in the evolution of intestinal protozoan parasites.</title>
        <authorList>
            <person name="Xu F."/>
            <person name="Jimenez-Gonzalez A."/>
            <person name="Einarsson E."/>
            <person name="Astvaldsson A."/>
            <person name="Peirasmaki D."/>
            <person name="Eckmann L."/>
            <person name="Andersson J.O."/>
            <person name="Svard S.G."/>
            <person name="Jerlstrom-Hultqvist J."/>
        </authorList>
    </citation>
    <scope>NUCLEOTIDE SEQUENCE [LARGE SCALE GENOMIC DNA]</scope>
    <source>
        <strain evidence="9 10">Roberts-Thomson</strain>
    </source>
</reference>
<dbReference type="Proteomes" id="UP000315496">
    <property type="component" value="Chromosome 3"/>
</dbReference>
<organism evidence="9 10">
    <name type="scientific">Giardia muris</name>
    <dbReference type="NCBI Taxonomy" id="5742"/>
    <lineage>
        <taxon>Eukaryota</taxon>
        <taxon>Metamonada</taxon>
        <taxon>Diplomonadida</taxon>
        <taxon>Hexamitidae</taxon>
        <taxon>Giardiinae</taxon>
        <taxon>Giardia</taxon>
    </lineage>
</organism>
<name>A0A4Z1SSE7_GIAMU</name>
<dbReference type="EMBL" id="VDLU01000003">
    <property type="protein sequence ID" value="TNJ27905.1"/>
    <property type="molecule type" value="Genomic_DNA"/>
</dbReference>
<evidence type="ECO:0000256" key="4">
    <source>
        <dbReference type="ARBA" id="ARBA00022679"/>
    </source>
</evidence>
<evidence type="ECO:0000313" key="9">
    <source>
        <dbReference type="EMBL" id="TNJ27905.1"/>
    </source>
</evidence>
<evidence type="ECO:0000256" key="6">
    <source>
        <dbReference type="ARBA" id="ARBA00022737"/>
    </source>
</evidence>
<evidence type="ECO:0000256" key="7">
    <source>
        <dbReference type="ARBA" id="ARBA00022833"/>
    </source>
</evidence>
<dbReference type="VEuPathDB" id="GiardiaDB:GMRT_15296"/>
<evidence type="ECO:0000259" key="8">
    <source>
        <dbReference type="Pfam" id="PF00432"/>
    </source>
</evidence>
<protein>
    <submittedName>
        <fullName evidence="9">Protein farnesyltransferase subunit beta</fullName>
    </submittedName>
</protein>
<dbReference type="GO" id="GO:0046872">
    <property type="term" value="F:metal ion binding"/>
    <property type="evidence" value="ECO:0007669"/>
    <property type="project" value="UniProtKB-KW"/>
</dbReference>
<dbReference type="InterPro" id="IPR008930">
    <property type="entry name" value="Terpenoid_cyclase/PrenylTrfase"/>
</dbReference>
<evidence type="ECO:0000256" key="5">
    <source>
        <dbReference type="ARBA" id="ARBA00022723"/>
    </source>
</evidence>
<dbReference type="CDD" id="cd02890">
    <property type="entry name" value="PTase"/>
    <property type="match status" value="1"/>
</dbReference>
<dbReference type="Pfam" id="PF00432">
    <property type="entry name" value="Prenyltrans"/>
    <property type="match status" value="1"/>
</dbReference>
<keyword evidence="6" id="KW-0677">Repeat</keyword>
<dbReference type="PANTHER" id="PTHR11774">
    <property type="entry name" value="GERANYLGERANYL TRANSFERASE TYPE BETA SUBUNIT"/>
    <property type="match status" value="1"/>
</dbReference>
<keyword evidence="5" id="KW-0479">Metal-binding</keyword>
<dbReference type="OrthoDB" id="10261146at2759"/>
<dbReference type="Gene3D" id="1.50.10.20">
    <property type="match status" value="1"/>
</dbReference>
<gene>
    <name evidence="9" type="ORF">GMRT_15296</name>
</gene>